<feature type="region of interest" description="Disordered" evidence="1">
    <location>
        <begin position="141"/>
        <end position="161"/>
    </location>
</feature>
<dbReference type="EMBL" id="AEJF01000165">
    <property type="protein sequence ID" value="KLU22987.1"/>
    <property type="molecule type" value="Genomic_DNA"/>
</dbReference>
<proteinExistence type="predicted"/>
<evidence type="ECO:0000256" key="1">
    <source>
        <dbReference type="SAM" id="MobiDB-lite"/>
    </source>
</evidence>
<gene>
    <name evidence="3" type="ORF">EOS_27355</name>
</gene>
<feature type="compositionally biased region" description="Polar residues" evidence="1">
    <location>
        <begin position="150"/>
        <end position="161"/>
    </location>
</feature>
<evidence type="ECO:0000313" key="3">
    <source>
        <dbReference type="EMBL" id="KLU22987.1"/>
    </source>
</evidence>
<protein>
    <submittedName>
        <fullName evidence="3">Uncharacterized protein</fullName>
    </submittedName>
</protein>
<evidence type="ECO:0000313" key="4">
    <source>
        <dbReference type="Proteomes" id="UP000035963"/>
    </source>
</evidence>
<sequence length="161" mass="16738">MGQWLLLWIEIAECCALIVSSPTAVCYLIVALLLGGGMGAWFPPILGHSIGSDALGTYVFAVLSPLFADMLLDSEALLRTVSKDMRIVLLMISTIAGVLALVALVRDGGIVAWTCGAGGVVVSLFVWVLAMGKTGRFKTEDPQSVLGGATPSTQNVNGSGL</sequence>
<dbReference type="Proteomes" id="UP000035963">
    <property type="component" value="Unassembled WGS sequence"/>
</dbReference>
<keyword evidence="2" id="KW-0812">Transmembrane</keyword>
<feature type="transmembrane region" description="Helical" evidence="2">
    <location>
        <begin position="54"/>
        <end position="72"/>
    </location>
</feature>
<dbReference type="PATRIC" id="fig|908627.4.peg.6121"/>
<feature type="transmembrane region" description="Helical" evidence="2">
    <location>
        <begin position="110"/>
        <end position="130"/>
    </location>
</feature>
<feature type="transmembrane region" description="Helical" evidence="2">
    <location>
        <begin position="7"/>
        <end position="34"/>
    </location>
</feature>
<keyword evidence="2" id="KW-1133">Transmembrane helix</keyword>
<keyword evidence="2" id="KW-0472">Membrane</keyword>
<name>A0A0J1CQR6_9BURK</name>
<reference evidence="3 4" key="1">
    <citation type="journal article" date="2015" name="Genome Announc.">
        <title>Draft Genome Sequence of Burkholderia sp. Strain PML1(12), an Ectomycorrhizosphere-Inhabiting Bacterium with Effective Mineral-Weathering Ability.</title>
        <authorList>
            <person name="Uroz S."/>
            <person name="Oger P."/>
        </authorList>
    </citation>
    <scope>NUCLEOTIDE SEQUENCE [LARGE SCALE GENOMIC DNA]</scope>
    <source>
        <strain evidence="4">PML1(12)</strain>
    </source>
</reference>
<comment type="caution">
    <text evidence="3">The sequence shown here is derived from an EMBL/GenBank/DDBJ whole genome shotgun (WGS) entry which is preliminary data.</text>
</comment>
<accession>A0A0J1CQR6</accession>
<dbReference type="AlphaFoldDB" id="A0A0J1CQR6"/>
<feature type="transmembrane region" description="Helical" evidence="2">
    <location>
        <begin position="84"/>
        <end position="104"/>
    </location>
</feature>
<evidence type="ECO:0000256" key="2">
    <source>
        <dbReference type="SAM" id="Phobius"/>
    </source>
</evidence>
<keyword evidence="4" id="KW-1185">Reference proteome</keyword>
<organism evidence="3 4">
    <name type="scientific">Caballeronia mineralivorans PML1(12)</name>
    <dbReference type="NCBI Taxonomy" id="908627"/>
    <lineage>
        <taxon>Bacteria</taxon>
        <taxon>Pseudomonadati</taxon>
        <taxon>Pseudomonadota</taxon>
        <taxon>Betaproteobacteria</taxon>
        <taxon>Burkholderiales</taxon>
        <taxon>Burkholderiaceae</taxon>
        <taxon>Caballeronia</taxon>
    </lineage>
</organism>